<dbReference type="PANTHER" id="PTHR42146">
    <property type="entry name" value="3',5'-CYCLIC-NUCLEOTIDE PHOSPHODIESTERASE"/>
    <property type="match status" value="1"/>
</dbReference>
<dbReference type="InterPro" id="IPR003156">
    <property type="entry name" value="DHHA1_dom"/>
</dbReference>
<comment type="caution">
    <text evidence="2">The sequence shown here is derived from an EMBL/GenBank/DDBJ whole genome shotgun (WGS) entry which is preliminary data.</text>
</comment>
<protein>
    <recommendedName>
        <fullName evidence="1">DHHA1 domain-containing protein</fullName>
    </recommendedName>
</protein>
<name>A0A1F8DQD3_9BACT</name>
<dbReference type="SUPFAM" id="SSF64182">
    <property type="entry name" value="DHH phosphoesterases"/>
    <property type="match status" value="1"/>
</dbReference>
<evidence type="ECO:0000259" key="1">
    <source>
        <dbReference type="Pfam" id="PF02272"/>
    </source>
</evidence>
<dbReference type="Proteomes" id="UP000178946">
    <property type="component" value="Unassembled WGS sequence"/>
</dbReference>
<gene>
    <name evidence="2" type="ORF">A3A20_00720</name>
</gene>
<dbReference type="Pfam" id="PF02272">
    <property type="entry name" value="DHHA1"/>
    <property type="match status" value="1"/>
</dbReference>
<sequence>MSHFKDIVVVYHAHCTDGFSGAWAAWKKFGAKADYFAWVHQTPLPSIKNKEIYFIDICPGAKELKRLVAVNKRVIVIDHHISAKKDGKFANEYFYALNHSGATLAWKYFHPGKKTPKLLRYVEDNDLWLRKMPRAKAVYGYLYLFEFDFRTWSKFAHDFDKPSIERKHLEIGKLILRYEYKMIEDIVAKVAVPVKFFGLNTLAVNSPSFASEIGHALYKKNPPLGIIWYELKDKINVSLRSNGKVNVAKIAEKFGGGGHKAAAGFSLPIGRKLPWVRVKK</sequence>
<proteinExistence type="predicted"/>
<dbReference type="EMBL" id="MGIR01000010">
    <property type="protein sequence ID" value="OGM90626.1"/>
    <property type="molecule type" value="Genomic_DNA"/>
</dbReference>
<reference evidence="2 3" key="1">
    <citation type="journal article" date="2016" name="Nat. Commun.">
        <title>Thousands of microbial genomes shed light on interconnected biogeochemical processes in an aquifer system.</title>
        <authorList>
            <person name="Anantharaman K."/>
            <person name="Brown C.T."/>
            <person name="Hug L.A."/>
            <person name="Sharon I."/>
            <person name="Castelle C.J."/>
            <person name="Probst A.J."/>
            <person name="Thomas B.C."/>
            <person name="Singh A."/>
            <person name="Wilkins M.J."/>
            <person name="Karaoz U."/>
            <person name="Brodie E.L."/>
            <person name="Williams K.H."/>
            <person name="Hubbard S.S."/>
            <person name="Banfield J.F."/>
        </authorList>
    </citation>
    <scope>NUCLEOTIDE SEQUENCE [LARGE SCALE GENOMIC DNA]</scope>
</reference>
<evidence type="ECO:0000313" key="3">
    <source>
        <dbReference type="Proteomes" id="UP000178946"/>
    </source>
</evidence>
<dbReference type="InterPro" id="IPR052968">
    <property type="entry name" value="Nucleotide_metab_enz"/>
</dbReference>
<accession>A0A1F8DQD3</accession>
<feature type="domain" description="DHHA1" evidence="1">
    <location>
        <begin position="222"/>
        <end position="268"/>
    </location>
</feature>
<dbReference type="STRING" id="1802557.A3A20_00720"/>
<organism evidence="2 3">
    <name type="scientific">Candidatus Wolfebacteria bacterium RIFCSPLOWO2_01_FULL_45_19</name>
    <dbReference type="NCBI Taxonomy" id="1802557"/>
    <lineage>
        <taxon>Bacteria</taxon>
        <taxon>Candidatus Wolfeibacteriota</taxon>
    </lineage>
</organism>
<dbReference type="Gene3D" id="3.10.310.30">
    <property type="match status" value="1"/>
</dbReference>
<dbReference type="AlphaFoldDB" id="A0A1F8DQD3"/>
<dbReference type="InterPro" id="IPR038763">
    <property type="entry name" value="DHH_sf"/>
</dbReference>
<dbReference type="GO" id="GO:0003676">
    <property type="term" value="F:nucleic acid binding"/>
    <property type="evidence" value="ECO:0007669"/>
    <property type="project" value="InterPro"/>
</dbReference>
<dbReference type="PANTHER" id="PTHR42146:SF1">
    <property type="entry name" value="OLIGORIBONUCLEASE NRNB"/>
    <property type="match status" value="1"/>
</dbReference>
<evidence type="ECO:0000313" key="2">
    <source>
        <dbReference type="EMBL" id="OGM90626.1"/>
    </source>
</evidence>